<dbReference type="Gene3D" id="3.40.50.720">
    <property type="entry name" value="NAD(P)-binding Rossmann-like Domain"/>
    <property type="match status" value="1"/>
</dbReference>
<accession>A0A4Q9BG57</accession>
<proteinExistence type="predicted"/>
<dbReference type="AlphaFoldDB" id="A0A4Q9BG57"/>
<feature type="domain" description="NAD-dependent epimerase/dehydratase" evidence="2">
    <location>
        <begin position="8"/>
        <end position="85"/>
    </location>
</feature>
<protein>
    <submittedName>
        <fullName evidence="3">Epimerase</fullName>
    </submittedName>
</protein>
<comment type="subcellular location">
    <subcellularLocation>
        <location evidence="1">Membrane</location>
    </subcellularLocation>
</comment>
<dbReference type="GO" id="GO:0016020">
    <property type="term" value="C:membrane"/>
    <property type="evidence" value="ECO:0007669"/>
    <property type="project" value="UniProtKB-SubCell"/>
</dbReference>
<evidence type="ECO:0000313" key="4">
    <source>
        <dbReference type="Proteomes" id="UP000293583"/>
    </source>
</evidence>
<evidence type="ECO:0000259" key="2">
    <source>
        <dbReference type="Pfam" id="PF01370"/>
    </source>
</evidence>
<gene>
    <name evidence="3" type="ORF">EWU20_00505</name>
</gene>
<organism evidence="3 4">
    <name type="scientific">Aquirufa antheringensis</name>
    <dbReference type="NCBI Taxonomy" id="2516559"/>
    <lineage>
        <taxon>Bacteria</taxon>
        <taxon>Pseudomonadati</taxon>
        <taxon>Bacteroidota</taxon>
        <taxon>Cytophagia</taxon>
        <taxon>Cytophagales</taxon>
        <taxon>Flectobacillaceae</taxon>
        <taxon>Aquirufa</taxon>
    </lineage>
</organism>
<dbReference type="SUPFAM" id="SSF51735">
    <property type="entry name" value="NAD(P)-binding Rossmann-fold domains"/>
    <property type="match status" value="1"/>
</dbReference>
<keyword evidence="4" id="KW-1185">Reference proteome</keyword>
<dbReference type="OrthoDB" id="9798632at2"/>
<dbReference type="RefSeq" id="WP_130922291.1">
    <property type="nucleotide sequence ID" value="NZ_JAANOM010000002.1"/>
</dbReference>
<reference evidence="3 4" key="1">
    <citation type="submission" date="2019-02" db="EMBL/GenBank/DDBJ databases">
        <title>Genome of a new Bacteroidetes strain.</title>
        <authorList>
            <person name="Pitt A."/>
        </authorList>
    </citation>
    <scope>NUCLEOTIDE SEQUENCE [LARGE SCALE GENOMIC DNA]</scope>
    <source>
        <strain evidence="3 4">103A-SOEBACH</strain>
    </source>
</reference>
<evidence type="ECO:0000256" key="1">
    <source>
        <dbReference type="ARBA" id="ARBA00004370"/>
    </source>
</evidence>
<name>A0A4Q9BG57_9BACT</name>
<dbReference type="Pfam" id="PF01370">
    <property type="entry name" value="Epimerase"/>
    <property type="match status" value="1"/>
</dbReference>
<dbReference type="InterPro" id="IPR001509">
    <property type="entry name" value="Epimerase_deHydtase"/>
</dbReference>
<dbReference type="EMBL" id="SEWY01000001">
    <property type="protein sequence ID" value="TBH75084.1"/>
    <property type="molecule type" value="Genomic_DNA"/>
</dbReference>
<sequence>MENPQIKVIVTGVTGMVGEGVMLEALRSPFVKEVLAISRKPSGHKHPKLKEYFLADFYEPEEIKEVVKDYDACLFCLGVSSVGMKEEEFRRKTYDLTLGFAAQMPKNISFSYISGMSTDSTEKGSIMWARVKGKTENDLKKMGFRDSYSFRPGYLQPMRGNKFTLKYYKYIDWMYPLLLLVAGKTASTLEELAKAMIEVAAFPTEKKTIEVVDIKALAEQMSHRI</sequence>
<dbReference type="Proteomes" id="UP000293583">
    <property type="component" value="Unassembled WGS sequence"/>
</dbReference>
<evidence type="ECO:0000313" key="3">
    <source>
        <dbReference type="EMBL" id="TBH75084.1"/>
    </source>
</evidence>
<dbReference type="PANTHER" id="PTHR14097">
    <property type="entry name" value="OXIDOREDUCTASE HTATIP2"/>
    <property type="match status" value="1"/>
</dbReference>
<dbReference type="PANTHER" id="PTHR14097:SF8">
    <property type="entry name" value="NAD(P)-BINDING DOMAIN-CONTAINING PROTEIN"/>
    <property type="match status" value="1"/>
</dbReference>
<comment type="caution">
    <text evidence="3">The sequence shown here is derived from an EMBL/GenBank/DDBJ whole genome shotgun (WGS) entry which is preliminary data.</text>
</comment>
<dbReference type="InterPro" id="IPR036291">
    <property type="entry name" value="NAD(P)-bd_dom_sf"/>
</dbReference>